<dbReference type="PANTHER" id="PTHR23208:SF11">
    <property type="entry name" value="COUNTING FACTOR 45-1-RELATED"/>
    <property type="match status" value="1"/>
</dbReference>
<dbReference type="InParanoid" id="F0ZYX0"/>
<keyword evidence="4" id="KW-0732">Signal</keyword>
<feature type="compositionally biased region" description="Polar residues" evidence="3">
    <location>
        <begin position="297"/>
        <end position="308"/>
    </location>
</feature>
<dbReference type="EMBL" id="GL871295">
    <property type="protein sequence ID" value="EGC30854.1"/>
    <property type="molecule type" value="Genomic_DNA"/>
</dbReference>
<dbReference type="InterPro" id="IPR051595">
    <property type="entry name" value="GH25_Enzymes"/>
</dbReference>
<proteinExistence type="predicted"/>
<dbReference type="Proteomes" id="UP000001064">
    <property type="component" value="Unassembled WGS sequence"/>
</dbReference>
<dbReference type="InterPro" id="IPR017853">
    <property type="entry name" value="GH"/>
</dbReference>
<feature type="chain" id="PRO_5003263973" description="Glycoside-hydrolase family GH114 TIM-barrel domain-containing protein" evidence="4">
    <location>
        <begin position="17"/>
        <end position="308"/>
    </location>
</feature>
<evidence type="ECO:0000256" key="4">
    <source>
        <dbReference type="SAM" id="SignalP"/>
    </source>
</evidence>
<evidence type="ECO:0000256" key="1">
    <source>
        <dbReference type="ARBA" id="ARBA00022801"/>
    </source>
</evidence>
<organism evidence="5 6">
    <name type="scientific">Dictyostelium purpureum</name>
    <name type="common">Slime mold</name>
    <dbReference type="NCBI Taxonomy" id="5786"/>
    <lineage>
        <taxon>Eukaryota</taxon>
        <taxon>Amoebozoa</taxon>
        <taxon>Evosea</taxon>
        <taxon>Eumycetozoa</taxon>
        <taxon>Dictyostelia</taxon>
        <taxon>Dictyosteliales</taxon>
        <taxon>Dictyosteliaceae</taxon>
        <taxon>Dictyostelium</taxon>
    </lineage>
</organism>
<dbReference type="AlphaFoldDB" id="F0ZYX0"/>
<gene>
    <name evidence="5" type="ORF">DICPUDRAFT_83223</name>
</gene>
<dbReference type="SUPFAM" id="SSF51445">
    <property type="entry name" value="(Trans)glycosidases"/>
    <property type="match status" value="1"/>
</dbReference>
<dbReference type="PANTHER" id="PTHR23208">
    <property type="entry name" value="LYSOZYME PROTEIN"/>
    <property type="match status" value="1"/>
</dbReference>
<protein>
    <recommendedName>
        <fullName evidence="7">Glycoside-hydrolase family GH114 TIM-barrel domain-containing protein</fullName>
    </recommendedName>
</protein>
<accession>F0ZYX0</accession>
<evidence type="ECO:0000256" key="3">
    <source>
        <dbReference type="SAM" id="MobiDB-lite"/>
    </source>
</evidence>
<reference evidence="6" key="1">
    <citation type="journal article" date="2011" name="Genome Biol.">
        <title>Comparative genomics of the social amoebae Dictyostelium discoideum and Dictyostelium purpureum.</title>
        <authorList>
            <consortium name="US DOE Joint Genome Institute (JGI-PGF)"/>
            <person name="Sucgang R."/>
            <person name="Kuo A."/>
            <person name="Tian X."/>
            <person name="Salerno W."/>
            <person name="Parikh A."/>
            <person name="Feasley C.L."/>
            <person name="Dalin E."/>
            <person name="Tu H."/>
            <person name="Huang E."/>
            <person name="Barry K."/>
            <person name="Lindquist E."/>
            <person name="Shapiro H."/>
            <person name="Bruce D."/>
            <person name="Schmutz J."/>
            <person name="Salamov A."/>
            <person name="Fey P."/>
            <person name="Gaudet P."/>
            <person name="Anjard C."/>
            <person name="Babu M.M."/>
            <person name="Basu S."/>
            <person name="Bushmanova Y."/>
            <person name="van der Wel H."/>
            <person name="Katoh-Kurasawa M."/>
            <person name="Dinh C."/>
            <person name="Coutinho P.M."/>
            <person name="Saito T."/>
            <person name="Elias M."/>
            <person name="Schaap P."/>
            <person name="Kay R.R."/>
            <person name="Henrissat B."/>
            <person name="Eichinger L."/>
            <person name="Rivero F."/>
            <person name="Putnam N.H."/>
            <person name="West C.M."/>
            <person name="Loomis W.F."/>
            <person name="Chisholm R.L."/>
            <person name="Shaulsky G."/>
            <person name="Strassmann J.E."/>
            <person name="Queller D.C."/>
            <person name="Kuspa A."/>
            <person name="Grigoriev I.V."/>
        </authorList>
    </citation>
    <scope>NUCLEOTIDE SEQUENCE [LARGE SCALE GENOMIC DNA]</scope>
    <source>
        <strain evidence="6">QSDP1</strain>
    </source>
</reference>
<dbReference type="GO" id="GO:0098609">
    <property type="term" value="P:cell-cell adhesion"/>
    <property type="evidence" value="ECO:0000318"/>
    <property type="project" value="GO_Central"/>
</dbReference>
<evidence type="ECO:0000256" key="2">
    <source>
        <dbReference type="ARBA" id="ARBA00023295"/>
    </source>
</evidence>
<dbReference type="GeneID" id="10508579"/>
<dbReference type="GO" id="GO:0048870">
    <property type="term" value="P:cell motility"/>
    <property type="evidence" value="ECO:0000318"/>
    <property type="project" value="GO_Central"/>
</dbReference>
<evidence type="ECO:0008006" key="7">
    <source>
        <dbReference type="Google" id="ProtNLM"/>
    </source>
</evidence>
<dbReference type="RefSeq" id="XP_003292620.1">
    <property type="nucleotide sequence ID" value="XM_003292572.1"/>
</dbReference>
<sequence length="308" mass="34707">MKILLFIFLFFSIAYSLPSNINTALSIGISPKFKKAFDGELLGSNDWLKILEFSSNKKVIIDIFDSYNSDFINENNFQILVQELRRNKVNSIEFSFSFCLNSKNSYKDIIKTFNNNLRKTNLFPENIWFNIESNYQNCYNNDGKSIDGLLGGNLDNKFDKNQEYYEFTKDVLNTFREYGYSVGIKVSKETYNKVFGNIKDSRFSSFPLFYLKSGTNQEFEDYYLSPIGLWTDFKVKQFRRLNDIIKISKEGDVDIYLNSHKLIGGVDLFNGFGSGSGGSGGGSGSGSGSGSSGSSGAQLSGTGEVQFF</sequence>
<dbReference type="Gene3D" id="3.20.20.80">
    <property type="entry name" value="Glycosidases"/>
    <property type="match status" value="1"/>
</dbReference>
<dbReference type="GO" id="GO:0007165">
    <property type="term" value="P:signal transduction"/>
    <property type="evidence" value="ECO:0000318"/>
    <property type="project" value="GO_Central"/>
</dbReference>
<evidence type="ECO:0000313" key="6">
    <source>
        <dbReference type="Proteomes" id="UP000001064"/>
    </source>
</evidence>
<feature type="region of interest" description="Disordered" evidence="3">
    <location>
        <begin position="280"/>
        <end position="308"/>
    </location>
</feature>
<dbReference type="KEGG" id="dpp:DICPUDRAFT_83223"/>
<feature type="signal peptide" evidence="4">
    <location>
        <begin position="1"/>
        <end position="16"/>
    </location>
</feature>
<keyword evidence="1" id="KW-0378">Hydrolase</keyword>
<dbReference type="VEuPathDB" id="AmoebaDB:DICPUDRAFT_83223"/>
<name>F0ZYX0_DICPU</name>
<feature type="compositionally biased region" description="Gly residues" evidence="3">
    <location>
        <begin position="280"/>
        <end position="293"/>
    </location>
</feature>
<keyword evidence="2" id="KW-0326">Glycosidase</keyword>
<evidence type="ECO:0000313" key="5">
    <source>
        <dbReference type="EMBL" id="EGC30854.1"/>
    </source>
</evidence>
<keyword evidence="6" id="KW-1185">Reference proteome</keyword>
<dbReference type="GO" id="GO:0016798">
    <property type="term" value="F:hydrolase activity, acting on glycosyl bonds"/>
    <property type="evidence" value="ECO:0007669"/>
    <property type="project" value="UniProtKB-KW"/>
</dbReference>
<dbReference type="GO" id="GO:0042593">
    <property type="term" value="P:glucose homeostasis"/>
    <property type="evidence" value="ECO:0000318"/>
    <property type="project" value="GO_Central"/>
</dbReference>